<name>A0A368KYC0_9BACT</name>
<dbReference type="InterPro" id="IPR050498">
    <property type="entry name" value="Ycf3"/>
</dbReference>
<keyword evidence="1" id="KW-0677">Repeat</keyword>
<dbReference type="PANTHER" id="PTHR44858">
    <property type="entry name" value="TETRATRICOPEPTIDE REPEAT PROTEIN 6"/>
    <property type="match status" value="1"/>
</dbReference>
<evidence type="ECO:0000256" key="2">
    <source>
        <dbReference type="ARBA" id="ARBA00022803"/>
    </source>
</evidence>
<dbReference type="Pfam" id="PF13181">
    <property type="entry name" value="TPR_8"/>
    <property type="match status" value="3"/>
</dbReference>
<dbReference type="EMBL" id="QPEX01000010">
    <property type="protein sequence ID" value="RCS54252.1"/>
    <property type="molecule type" value="Genomic_DNA"/>
</dbReference>
<evidence type="ECO:0008006" key="6">
    <source>
        <dbReference type="Google" id="ProtNLM"/>
    </source>
</evidence>
<dbReference type="SUPFAM" id="SSF81901">
    <property type="entry name" value="HCP-like"/>
    <property type="match status" value="2"/>
</dbReference>
<dbReference type="PROSITE" id="PS50005">
    <property type="entry name" value="TPR"/>
    <property type="match status" value="3"/>
</dbReference>
<dbReference type="OrthoDB" id="290946at2"/>
<evidence type="ECO:0000256" key="1">
    <source>
        <dbReference type="ARBA" id="ARBA00022737"/>
    </source>
</evidence>
<proteinExistence type="predicted"/>
<organism evidence="4 5">
    <name type="scientific">Bremerella cremea</name>
    <dbReference type="NCBI Taxonomy" id="1031537"/>
    <lineage>
        <taxon>Bacteria</taxon>
        <taxon>Pseudomonadati</taxon>
        <taxon>Planctomycetota</taxon>
        <taxon>Planctomycetia</taxon>
        <taxon>Pirellulales</taxon>
        <taxon>Pirellulaceae</taxon>
        <taxon>Bremerella</taxon>
    </lineage>
</organism>
<dbReference type="InterPro" id="IPR011990">
    <property type="entry name" value="TPR-like_helical_dom_sf"/>
</dbReference>
<comment type="caution">
    <text evidence="4">The sequence shown here is derived from an EMBL/GenBank/DDBJ whole genome shotgun (WGS) entry which is preliminary data.</text>
</comment>
<dbReference type="PANTHER" id="PTHR44858:SF1">
    <property type="entry name" value="UDP-N-ACETYLGLUCOSAMINE--PEPTIDE N-ACETYLGLUCOSAMINYLTRANSFERASE SPINDLY-RELATED"/>
    <property type="match status" value="1"/>
</dbReference>
<dbReference type="Pfam" id="PF13424">
    <property type="entry name" value="TPR_12"/>
    <property type="match status" value="1"/>
</dbReference>
<dbReference type="Pfam" id="PF13174">
    <property type="entry name" value="TPR_6"/>
    <property type="match status" value="1"/>
</dbReference>
<feature type="repeat" description="TPR" evidence="3">
    <location>
        <begin position="816"/>
        <end position="849"/>
    </location>
</feature>
<evidence type="ECO:0000313" key="5">
    <source>
        <dbReference type="Proteomes" id="UP000253562"/>
    </source>
</evidence>
<dbReference type="SUPFAM" id="SSF48452">
    <property type="entry name" value="TPR-like"/>
    <property type="match status" value="3"/>
</dbReference>
<sequence length="903" mass="103025">MDRPAKKGLGGLADLALTFHQTQAQEGEIEKQTKILSDPAIDQKTRNMALFDRGFAYLLAEKNELAVADFTTLVESGQETEEEHAETLYNRARAFWHLNELARERDDLLAVTRLSAAPADLVARAHVQLGYSFGELEDAEQEAFHYNAAYEIEGASAEVRYDAKIRLARAYNAQSRFEDSEQILTALLAHEDIPPAQHVEALYYSAIVFDRLERPAEAILSYTAIIRLPEANNFDRSEAYYWRGHLYDRLERHEEAIRDFSAILRMEGLDPWTFTRTLYSRSSAYERLERTQEEIADLTRLIEFRYEPLDQRVEQYRVRAYSRRGYALKGSEQIDAALADFDYVLSQPEITPFQKADTLIDRGSTLAMADRFDEALGDLNKLLAMTDLPAESAAGLRSDALWYKALVLADMNRLAEALETLTELLAIDDTAPGLHLKALNRRGYHYYQLNRLDEAQADFQTVFEHAEATTGQRAYALTFFAEIDIDQGKPSQAREALTRVEQIDDIPDNHRARVCLLQGKAFEQEDEHTSAIEAYSRGLAFADVTPYTRSNLFEARADAYLVLEQEEAVITDYESALAVADLDSETFTSTLYSFGNAYYSLKKYDKAQACYRQTIDSPDIWPDLLHKALYAHALCYDRLEQYDQAVAEYHKLIAREDIVDEQEAEYLYSLAHTYGKAKDYEQSNTEYQKVIDHPATDPILKAKSIINSGIDFNRQFLGDQALARFAEVLAHNQGPDGWFARTHYQIASCYYYLGDFKRVIEEIEIVHAQEHIEDVDYAESFFFYGVALASQGRFEEALAQHEKTLTLEYEDVDEQAEVFLFRGITYKLMQKWDEALADYAQAIEIAKPDSYQHAVALRHQGEVLLRQGQKEAALKSLQTALAFDKLSPRDTSEANALLQELEG</sequence>
<reference evidence="4 5" key="1">
    <citation type="submission" date="2018-07" db="EMBL/GenBank/DDBJ databases">
        <title>Comparative genomes isolates from brazilian mangrove.</title>
        <authorList>
            <person name="De Araujo J.E."/>
            <person name="Taketani R.G."/>
            <person name="Silva M.C.P."/>
            <person name="Lourenco M.V."/>
            <person name="Oliveira V.M."/>
            <person name="Andreote F.D."/>
        </authorList>
    </citation>
    <scope>NUCLEOTIDE SEQUENCE [LARGE SCALE GENOMIC DNA]</scope>
    <source>
        <strain evidence="4 5">HEX PRIS-MGV</strain>
    </source>
</reference>
<dbReference type="AlphaFoldDB" id="A0A368KYC0"/>
<accession>A0A368KYC0</accession>
<keyword evidence="2 3" id="KW-0802">TPR repeat</keyword>
<feature type="repeat" description="TPR" evidence="3">
    <location>
        <begin position="778"/>
        <end position="811"/>
    </location>
</feature>
<feature type="repeat" description="TPR" evidence="3">
    <location>
        <begin position="237"/>
        <end position="270"/>
    </location>
</feature>
<dbReference type="Proteomes" id="UP000253562">
    <property type="component" value="Unassembled WGS sequence"/>
</dbReference>
<protein>
    <recommendedName>
        <fullName evidence="6">Tetratricopeptide repeat protein</fullName>
    </recommendedName>
</protein>
<dbReference type="Gene3D" id="1.25.40.10">
    <property type="entry name" value="Tetratricopeptide repeat domain"/>
    <property type="match status" value="7"/>
</dbReference>
<dbReference type="RefSeq" id="WP_114367318.1">
    <property type="nucleotide sequence ID" value="NZ_QPEX01000010.1"/>
</dbReference>
<dbReference type="SMART" id="SM00028">
    <property type="entry name" value="TPR"/>
    <property type="match status" value="21"/>
</dbReference>
<evidence type="ECO:0000256" key="3">
    <source>
        <dbReference type="PROSITE-ProRule" id="PRU00339"/>
    </source>
</evidence>
<dbReference type="InterPro" id="IPR019734">
    <property type="entry name" value="TPR_rpt"/>
</dbReference>
<evidence type="ECO:0000313" key="4">
    <source>
        <dbReference type="EMBL" id="RCS54252.1"/>
    </source>
</evidence>
<dbReference type="Pfam" id="PF13432">
    <property type="entry name" value="TPR_16"/>
    <property type="match status" value="2"/>
</dbReference>
<gene>
    <name evidence="4" type="ORF">DTL42_03655</name>
</gene>